<evidence type="ECO:0000313" key="2">
    <source>
        <dbReference type="Proteomes" id="UP000683360"/>
    </source>
</evidence>
<accession>A0A8S3UT46</accession>
<comment type="caution">
    <text evidence="1">The sequence shown here is derived from an EMBL/GenBank/DDBJ whole genome shotgun (WGS) entry which is preliminary data.</text>
</comment>
<dbReference type="OrthoDB" id="6174203at2759"/>
<keyword evidence="2" id="KW-1185">Reference proteome</keyword>
<dbReference type="Gene3D" id="1.10.287.1490">
    <property type="match status" value="1"/>
</dbReference>
<dbReference type="EMBL" id="CAJPWZ010002812">
    <property type="protein sequence ID" value="CAG2245957.1"/>
    <property type="molecule type" value="Genomic_DNA"/>
</dbReference>
<evidence type="ECO:0000313" key="1">
    <source>
        <dbReference type="EMBL" id="CAG2245957.1"/>
    </source>
</evidence>
<organism evidence="1 2">
    <name type="scientific">Mytilus edulis</name>
    <name type="common">Blue mussel</name>
    <dbReference type="NCBI Taxonomy" id="6550"/>
    <lineage>
        <taxon>Eukaryota</taxon>
        <taxon>Metazoa</taxon>
        <taxon>Spiralia</taxon>
        <taxon>Lophotrochozoa</taxon>
        <taxon>Mollusca</taxon>
        <taxon>Bivalvia</taxon>
        <taxon>Autobranchia</taxon>
        <taxon>Pteriomorphia</taxon>
        <taxon>Mytilida</taxon>
        <taxon>Mytiloidea</taxon>
        <taxon>Mytilidae</taxon>
        <taxon>Mytilinae</taxon>
        <taxon>Mytilus</taxon>
    </lineage>
</organism>
<reference evidence="1" key="1">
    <citation type="submission" date="2021-03" db="EMBL/GenBank/DDBJ databases">
        <authorList>
            <person name="Bekaert M."/>
        </authorList>
    </citation>
    <scope>NUCLEOTIDE SEQUENCE</scope>
</reference>
<dbReference type="Proteomes" id="UP000683360">
    <property type="component" value="Unassembled WGS sequence"/>
</dbReference>
<protein>
    <submittedName>
        <fullName evidence="1">Uncharacterized protein</fullName>
    </submittedName>
</protein>
<sequence length="540" mass="61630">MGDETIIDTHTLTELPPSNLLVHQSFLSESTDFPSSQCIFINNLPYHSNTTSTQIETDETCIINYMNDTLASLPRDTFVSNLVDKCRERNIDIETIRYELLNIAKRQQCFPYRNANLKKRLGPRKPSGEPIENTVIRLEREVNSLKGDHIQEIEYLNNTVSKLTKENKQLLDITSKNQERFKNFQNQITALRNTCENSNHQLSEFKIRFTQQNSQCDSHNAVISKLEKASSDLDKKLSTSAKDWDQLKHESGKLKNDTAILSKNYKGLQNDVKIESSRINQISDTRFLGVQSIKAKTDLLNDKVKEINDTLASTQEKSASFSQSITTGVDSSYCSSELALPDVHRTVNITNNTEPEGIHSTCSVNQKSRHNKINVNVSNDSNDVIIEMPANITKQSLKHNRSSSYAESKMLQDESDQSIPVHFPRSTCRPTQSSIFSGFVKNSIRKVKRFYIGGINKSSTETGMRTYLSQNGIRVTHLRYFDKQMRRTASAQVNIDAQDECKIRDPSFWPPGVFMKDWLPWSVFRSEKDITQDPHTKSWI</sequence>
<name>A0A8S3UT46_MYTED</name>
<proteinExistence type="predicted"/>
<dbReference type="AlphaFoldDB" id="A0A8S3UT46"/>
<gene>
    <name evidence="1" type="ORF">MEDL_57952</name>
</gene>